<reference evidence="3" key="3">
    <citation type="submission" date="2015-04" db="UniProtKB">
        <authorList>
            <consortium name="EnsemblPlants"/>
        </authorList>
    </citation>
    <scope>IDENTIFICATION</scope>
</reference>
<dbReference type="Pfam" id="PF01466">
    <property type="entry name" value="Skp1"/>
    <property type="match status" value="1"/>
</dbReference>
<reference evidence="4" key="2">
    <citation type="submission" date="2013-12" db="EMBL/GenBank/DDBJ databases">
        <authorList>
            <person name="Yu Y."/>
            <person name="Lee S."/>
            <person name="de Baynast K."/>
            <person name="Wissotski M."/>
            <person name="Liu L."/>
            <person name="Talag J."/>
            <person name="Goicoechea J."/>
            <person name="Angelova A."/>
            <person name="Jetty R."/>
            <person name="Kudrna D."/>
            <person name="Golser W."/>
            <person name="Rivera L."/>
            <person name="Zhang J."/>
            <person name="Wing R."/>
        </authorList>
    </citation>
    <scope>NUCLEOTIDE SEQUENCE</scope>
</reference>
<feature type="domain" description="SKP1 component dimerisation" evidence="2">
    <location>
        <begin position="62"/>
        <end position="109"/>
    </location>
</feature>
<sequence>MASEAEEESNNKMIVVISADGEQFQLQESAASLSRILLHMIEDDCADGHITLPNVAGDVLAKGLLNLAVEKTANLMKGKSPEEIREKFGIVNDFSPEVEEEILRENEWAFD</sequence>
<dbReference type="HOGENOM" id="CLU_059252_5_0_1"/>
<accession>A0A0D9WL24</accession>
<dbReference type="EnsemblPlants" id="LPERR06G00770.1">
    <property type="protein sequence ID" value="LPERR06G00770.1"/>
    <property type="gene ID" value="LPERR06G00770"/>
</dbReference>
<dbReference type="InterPro" id="IPR011333">
    <property type="entry name" value="SKP1/BTB/POZ_sf"/>
</dbReference>
<protein>
    <recommendedName>
        <fullName evidence="2">SKP1 component dimerisation domain-containing protein</fullName>
    </recommendedName>
</protein>
<dbReference type="SUPFAM" id="SSF81382">
    <property type="entry name" value="Skp1 dimerisation domain-like"/>
    <property type="match status" value="1"/>
</dbReference>
<evidence type="ECO:0000256" key="1">
    <source>
        <dbReference type="ARBA" id="ARBA00004906"/>
    </source>
</evidence>
<name>A0A0D9WL24_9ORYZ</name>
<dbReference type="InterPro" id="IPR016897">
    <property type="entry name" value="SKP1"/>
</dbReference>
<dbReference type="PANTHER" id="PTHR11165">
    <property type="entry name" value="SKP1"/>
    <property type="match status" value="1"/>
</dbReference>
<dbReference type="AlphaFoldDB" id="A0A0D9WL24"/>
<dbReference type="InterPro" id="IPR016072">
    <property type="entry name" value="Skp1_comp_dimer"/>
</dbReference>
<proteinExistence type="predicted"/>
<dbReference type="Gene3D" id="3.30.710.10">
    <property type="entry name" value="Potassium Channel Kv1.1, Chain A"/>
    <property type="match status" value="1"/>
</dbReference>
<keyword evidence="4" id="KW-1185">Reference proteome</keyword>
<evidence type="ECO:0000259" key="2">
    <source>
        <dbReference type="Pfam" id="PF01466"/>
    </source>
</evidence>
<dbReference type="InterPro" id="IPR036296">
    <property type="entry name" value="SKP1-like_dim_sf"/>
</dbReference>
<evidence type="ECO:0000313" key="3">
    <source>
        <dbReference type="EnsemblPlants" id="LPERR06G00770.1"/>
    </source>
</evidence>
<dbReference type="SUPFAM" id="SSF54695">
    <property type="entry name" value="POZ domain"/>
    <property type="match status" value="1"/>
</dbReference>
<dbReference type="Gramene" id="LPERR06G00770.1">
    <property type="protein sequence ID" value="LPERR06G00770.1"/>
    <property type="gene ID" value="LPERR06G00770"/>
</dbReference>
<dbReference type="STRING" id="77586.A0A0D9WL24"/>
<evidence type="ECO:0000313" key="4">
    <source>
        <dbReference type="Proteomes" id="UP000032180"/>
    </source>
</evidence>
<organism evidence="3 4">
    <name type="scientific">Leersia perrieri</name>
    <dbReference type="NCBI Taxonomy" id="77586"/>
    <lineage>
        <taxon>Eukaryota</taxon>
        <taxon>Viridiplantae</taxon>
        <taxon>Streptophyta</taxon>
        <taxon>Embryophyta</taxon>
        <taxon>Tracheophyta</taxon>
        <taxon>Spermatophyta</taxon>
        <taxon>Magnoliopsida</taxon>
        <taxon>Liliopsida</taxon>
        <taxon>Poales</taxon>
        <taxon>Poaceae</taxon>
        <taxon>BOP clade</taxon>
        <taxon>Oryzoideae</taxon>
        <taxon>Oryzeae</taxon>
        <taxon>Oryzinae</taxon>
        <taxon>Leersia</taxon>
    </lineage>
</organism>
<reference evidence="3 4" key="1">
    <citation type="submission" date="2012-08" db="EMBL/GenBank/DDBJ databases">
        <title>Oryza genome evolution.</title>
        <authorList>
            <person name="Wing R.A."/>
        </authorList>
    </citation>
    <scope>NUCLEOTIDE SEQUENCE</scope>
</reference>
<dbReference type="eggNOG" id="KOG1724">
    <property type="taxonomic scope" value="Eukaryota"/>
</dbReference>
<comment type="pathway">
    <text evidence="1">Protein modification; protein ubiquitination.</text>
</comment>
<dbReference type="Proteomes" id="UP000032180">
    <property type="component" value="Chromosome 6"/>
</dbReference>
<dbReference type="GO" id="GO:0006511">
    <property type="term" value="P:ubiquitin-dependent protein catabolic process"/>
    <property type="evidence" value="ECO:0007669"/>
    <property type="project" value="InterPro"/>
</dbReference>